<evidence type="ECO:0000313" key="2">
    <source>
        <dbReference type="EMBL" id="RJF89701.1"/>
    </source>
</evidence>
<proteinExistence type="predicted"/>
<evidence type="ECO:0000313" key="3">
    <source>
        <dbReference type="Proteomes" id="UP000284605"/>
    </source>
</evidence>
<dbReference type="Proteomes" id="UP000284605">
    <property type="component" value="Unassembled WGS sequence"/>
</dbReference>
<feature type="coiled-coil region" evidence="1">
    <location>
        <begin position="31"/>
        <end position="72"/>
    </location>
</feature>
<comment type="caution">
    <text evidence="2">The sequence shown here is derived from an EMBL/GenBank/DDBJ whole genome shotgun (WGS) entry which is preliminary data.</text>
</comment>
<dbReference type="EMBL" id="QYUK01000011">
    <property type="protein sequence ID" value="RJF89701.1"/>
    <property type="molecule type" value="Genomic_DNA"/>
</dbReference>
<reference evidence="2 3" key="1">
    <citation type="submission" date="2018-09" db="EMBL/GenBank/DDBJ databases">
        <authorList>
            <person name="Zhu H."/>
        </authorList>
    </citation>
    <scope>NUCLEOTIDE SEQUENCE [LARGE SCALE GENOMIC DNA]</scope>
    <source>
        <strain evidence="2 3">K1W22B-8</strain>
    </source>
</reference>
<evidence type="ECO:0000256" key="1">
    <source>
        <dbReference type="SAM" id="Coils"/>
    </source>
</evidence>
<name>A0A418WI43_9PROT</name>
<keyword evidence="1" id="KW-0175">Coiled coil</keyword>
<accession>A0A418WI43</accession>
<dbReference type="AlphaFoldDB" id="A0A418WI43"/>
<protein>
    <submittedName>
        <fullName evidence="2">Uncharacterized protein</fullName>
    </submittedName>
</protein>
<organism evidence="2 3">
    <name type="scientific">Oleomonas cavernae</name>
    <dbReference type="NCBI Taxonomy" id="2320859"/>
    <lineage>
        <taxon>Bacteria</taxon>
        <taxon>Pseudomonadati</taxon>
        <taxon>Pseudomonadota</taxon>
        <taxon>Alphaproteobacteria</taxon>
        <taxon>Acetobacterales</taxon>
        <taxon>Acetobacteraceae</taxon>
        <taxon>Oleomonas</taxon>
    </lineage>
</organism>
<keyword evidence="3" id="KW-1185">Reference proteome</keyword>
<gene>
    <name evidence="2" type="ORF">D3874_24285</name>
</gene>
<dbReference type="RefSeq" id="WP_119781843.1">
    <property type="nucleotide sequence ID" value="NZ_QYUK01000011.1"/>
</dbReference>
<sequence length="76" mass="9139">MNFWEILSRQKADRETYRAITPQARSMEQMRSQQETAAEAAHREIDFLRRQHAEDQATIEQLRQELEELTEARRAH</sequence>